<dbReference type="EMBL" id="SMGR01000005">
    <property type="protein sequence ID" value="TCK99308.1"/>
    <property type="molecule type" value="Genomic_DNA"/>
</dbReference>
<feature type="transmembrane region" description="Helical" evidence="1">
    <location>
        <begin position="12"/>
        <end position="32"/>
    </location>
</feature>
<evidence type="ECO:0000313" key="2">
    <source>
        <dbReference type="EMBL" id="TCK99308.1"/>
    </source>
</evidence>
<gene>
    <name evidence="2" type="ORF">BXY66_3810</name>
</gene>
<sequence length="61" mass="6232">MLALRPAALIPGLVNYFFGGFFGEGGFGLGAGPTPVSLFIDPEPLFPLVGGGAGLFAIFFL</sequence>
<protein>
    <submittedName>
        <fullName evidence="2">Uncharacterized protein</fullName>
    </submittedName>
</protein>
<keyword evidence="1" id="KW-0812">Transmembrane</keyword>
<keyword evidence="3" id="KW-1185">Reference proteome</keyword>
<organism evidence="2 3">
    <name type="scientific">Shimia isoporae</name>
    <dbReference type="NCBI Taxonomy" id="647720"/>
    <lineage>
        <taxon>Bacteria</taxon>
        <taxon>Pseudomonadati</taxon>
        <taxon>Pseudomonadota</taxon>
        <taxon>Alphaproteobacteria</taxon>
        <taxon>Rhodobacterales</taxon>
        <taxon>Roseobacteraceae</taxon>
    </lineage>
</organism>
<proteinExistence type="predicted"/>
<dbReference type="AlphaFoldDB" id="A0A4R1N7P4"/>
<feature type="transmembrane region" description="Helical" evidence="1">
    <location>
        <begin position="44"/>
        <end position="60"/>
    </location>
</feature>
<accession>A0A4R1N7P4</accession>
<keyword evidence="1" id="KW-0472">Membrane</keyword>
<keyword evidence="1" id="KW-1133">Transmembrane helix</keyword>
<name>A0A4R1N7P4_9RHOB</name>
<evidence type="ECO:0000256" key="1">
    <source>
        <dbReference type="SAM" id="Phobius"/>
    </source>
</evidence>
<comment type="caution">
    <text evidence="2">The sequence shown here is derived from an EMBL/GenBank/DDBJ whole genome shotgun (WGS) entry which is preliminary data.</text>
</comment>
<dbReference type="Proteomes" id="UP000295673">
    <property type="component" value="Unassembled WGS sequence"/>
</dbReference>
<evidence type="ECO:0000313" key="3">
    <source>
        <dbReference type="Proteomes" id="UP000295673"/>
    </source>
</evidence>
<reference evidence="2 3" key="1">
    <citation type="submission" date="2019-03" db="EMBL/GenBank/DDBJ databases">
        <title>Genomic Encyclopedia of Archaeal and Bacterial Type Strains, Phase II (KMG-II): from individual species to whole genera.</title>
        <authorList>
            <person name="Goeker M."/>
        </authorList>
    </citation>
    <scope>NUCLEOTIDE SEQUENCE [LARGE SCALE GENOMIC DNA]</scope>
    <source>
        <strain evidence="2 3">DSM 26433</strain>
    </source>
</reference>